<feature type="chain" id="PRO_5002932863" description="Nitroreductase domain-containing protein" evidence="1">
    <location>
        <begin position="25"/>
        <end position="205"/>
    </location>
</feature>
<dbReference type="HOGENOM" id="CLU_059362_1_0_4"/>
<dbReference type="InterPro" id="IPR029479">
    <property type="entry name" value="Nitroreductase"/>
</dbReference>
<dbReference type="Pfam" id="PF00881">
    <property type="entry name" value="Nitroreductase"/>
    <property type="match status" value="1"/>
</dbReference>
<evidence type="ECO:0000256" key="1">
    <source>
        <dbReference type="SAM" id="SignalP"/>
    </source>
</evidence>
<evidence type="ECO:0000313" key="3">
    <source>
        <dbReference type="EMBL" id="EEO27072.2"/>
    </source>
</evidence>
<dbReference type="PANTHER" id="PTHR43745:SF2">
    <property type="entry name" value="NITROREDUCTASE MJ1384-RELATED"/>
    <property type="match status" value="1"/>
</dbReference>
<evidence type="ECO:0000313" key="4">
    <source>
        <dbReference type="Proteomes" id="UP000003973"/>
    </source>
</evidence>
<feature type="signal peptide" evidence="1">
    <location>
        <begin position="1"/>
        <end position="24"/>
    </location>
</feature>
<dbReference type="PROSITE" id="PS51257">
    <property type="entry name" value="PROKAR_LIPOPROTEIN"/>
    <property type="match status" value="1"/>
</dbReference>
<dbReference type="GO" id="GO:0016491">
    <property type="term" value="F:oxidoreductase activity"/>
    <property type="evidence" value="ECO:0007669"/>
    <property type="project" value="InterPro"/>
</dbReference>
<name>C3X1I6_9BURK</name>
<comment type="caution">
    <text evidence="3">The sequence shown here is derived from an EMBL/GenBank/DDBJ whole genome shotgun (WGS) entry which is preliminary data.</text>
</comment>
<sequence length="205" mass="22348">MHGFRKYGIGVLAALGLSATAACADIPLPAPQQKGGQGIFTTLESRHSATPADFPLKNISMQELSSLLWAATGENRAGKGWTVPLAMGNAPYNRIYVLNDSGIYRYHWKLNRLIEVSRKNIKNEVGLQGIVGKSPVVLVFVSDGNVRREYAYIATGAMTQNIYLAAASMGIEGRFVISMNENAIRQALQLKENEVPLNLMLIGKK</sequence>
<dbReference type="RefSeq" id="WP_020995314.1">
    <property type="nucleotide sequence ID" value="NZ_CABMNL010000001.1"/>
</dbReference>
<accession>C3X1I6</accession>
<dbReference type="Proteomes" id="UP000003973">
    <property type="component" value="Unassembled WGS sequence"/>
</dbReference>
<dbReference type="InterPro" id="IPR052544">
    <property type="entry name" value="Bacteriocin_Proc_Enz"/>
</dbReference>
<dbReference type="SUPFAM" id="SSF55469">
    <property type="entry name" value="FMN-dependent nitroreductase-like"/>
    <property type="match status" value="1"/>
</dbReference>
<dbReference type="PANTHER" id="PTHR43745">
    <property type="entry name" value="NITROREDUCTASE MJ1384-RELATED"/>
    <property type="match status" value="1"/>
</dbReference>
<feature type="domain" description="Nitroreductase" evidence="2">
    <location>
        <begin position="57"/>
        <end position="204"/>
    </location>
</feature>
<evidence type="ECO:0000259" key="2">
    <source>
        <dbReference type="Pfam" id="PF00881"/>
    </source>
</evidence>
<dbReference type="InterPro" id="IPR000415">
    <property type="entry name" value="Nitroreductase-like"/>
</dbReference>
<dbReference type="Gene3D" id="3.40.109.10">
    <property type="entry name" value="NADH Oxidase"/>
    <property type="match status" value="1"/>
</dbReference>
<protein>
    <recommendedName>
        <fullName evidence="2">Nitroreductase domain-containing protein</fullName>
    </recommendedName>
</protein>
<keyword evidence="4" id="KW-1185">Reference proteome</keyword>
<dbReference type="eggNOG" id="COG0778">
    <property type="taxonomic scope" value="Bacteria"/>
</dbReference>
<keyword evidence="1" id="KW-0732">Signal</keyword>
<organism evidence="3 4">
    <name type="scientific">Oxalobacter paraformigenes</name>
    <dbReference type="NCBI Taxonomy" id="556268"/>
    <lineage>
        <taxon>Bacteria</taxon>
        <taxon>Pseudomonadati</taxon>
        <taxon>Pseudomonadota</taxon>
        <taxon>Betaproteobacteria</taxon>
        <taxon>Burkholderiales</taxon>
        <taxon>Oxalobacteraceae</taxon>
        <taxon>Oxalobacter</taxon>
    </lineage>
</organism>
<proteinExistence type="predicted"/>
<gene>
    <name evidence="3" type="ORF">OFAG_00225</name>
</gene>
<dbReference type="AlphaFoldDB" id="C3X1I6"/>
<reference evidence="3" key="1">
    <citation type="submission" date="2011-10" db="EMBL/GenBank/DDBJ databases">
        <title>The Genome Sequence of Oxalobacter formigenes HOxBLS.</title>
        <authorList>
            <consortium name="The Broad Institute Genome Sequencing Platform"/>
            <person name="Earl A."/>
            <person name="Ward D."/>
            <person name="Feldgarden M."/>
            <person name="Gevers D."/>
            <person name="Allison M.J."/>
            <person name="Humphrey S."/>
            <person name="Young S.K."/>
            <person name="Zeng Q."/>
            <person name="Gargeya S."/>
            <person name="Fitzgerald M."/>
            <person name="Haas B."/>
            <person name="Abouelleil A."/>
            <person name="Alvarado L."/>
            <person name="Arachchi H.M."/>
            <person name="Berlin A."/>
            <person name="Brown A."/>
            <person name="Chapman S.B."/>
            <person name="Chen Z."/>
            <person name="Dunbar C."/>
            <person name="Freedman E."/>
            <person name="Gearin G."/>
            <person name="Goldberg J."/>
            <person name="Griggs A."/>
            <person name="Gujja S."/>
            <person name="Heiman D."/>
            <person name="Howarth C."/>
            <person name="Larson L."/>
            <person name="Lui A."/>
            <person name="MacDonald P.J.P."/>
            <person name="Montmayeur A."/>
            <person name="Murphy C."/>
            <person name="Neiman D."/>
            <person name="Pearson M."/>
            <person name="Priest M."/>
            <person name="Roberts A."/>
            <person name="Saif S."/>
            <person name="Shea T."/>
            <person name="Shenoy N."/>
            <person name="Sisk P."/>
            <person name="Stolte C."/>
            <person name="Sykes S."/>
            <person name="Wortman J."/>
            <person name="Nusbaum C."/>
            <person name="Birren B."/>
        </authorList>
    </citation>
    <scope>NUCLEOTIDE SEQUENCE [LARGE SCALE GENOMIC DNA]</scope>
    <source>
        <strain evidence="3">HOxBLS</strain>
    </source>
</reference>
<dbReference type="EMBL" id="ACDP02000029">
    <property type="protein sequence ID" value="EEO27072.2"/>
    <property type="molecule type" value="Genomic_DNA"/>
</dbReference>